<proteinExistence type="predicted"/>
<evidence type="ECO:0000256" key="1">
    <source>
        <dbReference type="SAM" id="Phobius"/>
    </source>
</evidence>
<protein>
    <submittedName>
        <fullName evidence="2">Uncharacterized protein</fullName>
    </submittedName>
</protein>
<keyword evidence="1" id="KW-0472">Membrane</keyword>
<keyword evidence="1" id="KW-1133">Transmembrane helix</keyword>
<feature type="transmembrane region" description="Helical" evidence="1">
    <location>
        <begin position="12"/>
        <end position="31"/>
    </location>
</feature>
<name>B9BZ86_9BURK</name>
<keyword evidence="1" id="KW-0812">Transmembrane</keyword>
<evidence type="ECO:0000313" key="2">
    <source>
        <dbReference type="EMBL" id="EEE03934.1"/>
    </source>
</evidence>
<reference evidence="2 3" key="1">
    <citation type="journal article" date="2012" name="J. Bacteriol.">
        <title>Draft Genome Sequence Determination for Cystic Fibrosis and Chronic Granulomatous Disease Burkholderia multivorans Isolates.</title>
        <authorList>
            <person name="Varga J.J."/>
            <person name="Losada L."/>
            <person name="Zelazny A.M."/>
            <person name="Brinkac L."/>
            <person name="Harkins D."/>
            <person name="Radune D."/>
            <person name="Hostetler J."/>
            <person name="Sampaio E.P."/>
            <person name="Ronning C.M."/>
            <person name="Nierman W.C."/>
            <person name="Greenberg D.E."/>
            <person name="Holland S.M."/>
            <person name="Goldberg J.B."/>
        </authorList>
    </citation>
    <scope>NUCLEOTIDE SEQUENCE [LARGE SCALE GENOMIC DNA]</scope>
    <source>
        <strain evidence="2 3">CGD2</strain>
    </source>
</reference>
<accession>B9BZ86</accession>
<gene>
    <name evidence="2" type="ORF">BURMUCGD2_3317</name>
</gene>
<organism evidence="2 3">
    <name type="scientific">Burkholderia multivorans CGD2</name>
    <dbReference type="NCBI Taxonomy" id="513052"/>
    <lineage>
        <taxon>Bacteria</taxon>
        <taxon>Pseudomonadati</taxon>
        <taxon>Pseudomonadota</taxon>
        <taxon>Betaproteobacteria</taxon>
        <taxon>Burkholderiales</taxon>
        <taxon>Burkholderiaceae</taxon>
        <taxon>Burkholderia</taxon>
        <taxon>Burkholderia cepacia complex</taxon>
    </lineage>
</organism>
<sequence>MLYALDTWSPFKWLAGTVAFLLYAFVLEIYGSRRKQQ</sequence>
<dbReference type="Proteomes" id="UP000004535">
    <property type="component" value="Unassembled WGS sequence"/>
</dbReference>
<comment type="caution">
    <text evidence="2">The sequence shown here is derived from an EMBL/GenBank/DDBJ whole genome shotgun (WGS) entry which is preliminary data.</text>
</comment>
<dbReference type="AlphaFoldDB" id="B9BZ86"/>
<dbReference type="EMBL" id="ACFC01000020">
    <property type="protein sequence ID" value="EEE03934.1"/>
    <property type="molecule type" value="Genomic_DNA"/>
</dbReference>
<evidence type="ECO:0000313" key="3">
    <source>
        <dbReference type="Proteomes" id="UP000004535"/>
    </source>
</evidence>